<evidence type="ECO:0000313" key="1">
    <source>
        <dbReference type="EMBL" id="KAL3591645.1"/>
    </source>
</evidence>
<dbReference type="EMBL" id="RCHU02000005">
    <property type="protein sequence ID" value="KAL3591645.1"/>
    <property type="molecule type" value="Genomic_DNA"/>
</dbReference>
<gene>
    <name evidence="1" type="ORF">D5086_010285</name>
</gene>
<accession>A0ACC4CAP9</accession>
<proteinExistence type="predicted"/>
<organism evidence="1 2">
    <name type="scientific">Populus alba</name>
    <name type="common">White poplar</name>
    <dbReference type="NCBI Taxonomy" id="43335"/>
    <lineage>
        <taxon>Eukaryota</taxon>
        <taxon>Viridiplantae</taxon>
        <taxon>Streptophyta</taxon>
        <taxon>Embryophyta</taxon>
        <taxon>Tracheophyta</taxon>
        <taxon>Spermatophyta</taxon>
        <taxon>Magnoliopsida</taxon>
        <taxon>eudicotyledons</taxon>
        <taxon>Gunneridae</taxon>
        <taxon>Pentapetalae</taxon>
        <taxon>rosids</taxon>
        <taxon>fabids</taxon>
        <taxon>Malpighiales</taxon>
        <taxon>Salicaceae</taxon>
        <taxon>Saliceae</taxon>
        <taxon>Populus</taxon>
    </lineage>
</organism>
<name>A0ACC4CAP9_POPAL</name>
<evidence type="ECO:0000313" key="2">
    <source>
        <dbReference type="Proteomes" id="UP000309997"/>
    </source>
</evidence>
<dbReference type="Proteomes" id="UP000309997">
    <property type="component" value="Unassembled WGS sequence"/>
</dbReference>
<protein>
    <submittedName>
        <fullName evidence="1">Uncharacterized protein</fullName>
    </submittedName>
</protein>
<reference evidence="1 2" key="1">
    <citation type="journal article" date="2024" name="Plant Biotechnol. J.">
        <title>Genome and CRISPR/Cas9 system of a widespread forest tree (Populus alba) in the world.</title>
        <authorList>
            <person name="Liu Y.J."/>
            <person name="Jiang P.F."/>
            <person name="Han X.M."/>
            <person name="Li X.Y."/>
            <person name="Wang H.M."/>
            <person name="Wang Y.J."/>
            <person name="Wang X.X."/>
            <person name="Zeng Q.Y."/>
        </authorList>
    </citation>
    <scope>NUCLEOTIDE SEQUENCE [LARGE SCALE GENOMIC DNA]</scope>
    <source>
        <strain evidence="2">cv. PAL-ZL1</strain>
    </source>
</reference>
<comment type="caution">
    <text evidence="1">The sequence shown here is derived from an EMBL/GenBank/DDBJ whole genome shotgun (WGS) entry which is preliminary data.</text>
</comment>
<keyword evidence="2" id="KW-1185">Reference proteome</keyword>
<sequence length="101" mass="11190">MARQEDQLSPTNHGTVGTHETIKVNGSLTDLSTEMDLQIFNNGLYSLGTEVTAKSYGENTRLLGYQENFMAGDFNMNRIGENGDMNCDRARAAQLYHGVGW</sequence>